<dbReference type="SUPFAM" id="SSF51735">
    <property type="entry name" value="NAD(P)-binding Rossmann-fold domains"/>
    <property type="match status" value="1"/>
</dbReference>
<evidence type="ECO:0000259" key="2">
    <source>
        <dbReference type="Pfam" id="PF01370"/>
    </source>
</evidence>
<dbReference type="InterPro" id="IPR050177">
    <property type="entry name" value="Lipid_A_modif_metabolic_enz"/>
</dbReference>
<dbReference type="PANTHER" id="PTHR43245:SF13">
    <property type="entry name" value="UDP-D-APIOSE_UDP-D-XYLOSE SYNTHASE 2"/>
    <property type="match status" value="1"/>
</dbReference>
<dbReference type="Pfam" id="PF01370">
    <property type="entry name" value="Epimerase"/>
    <property type="match status" value="1"/>
</dbReference>
<feature type="domain" description="NAD-dependent epimerase/dehydratase" evidence="2">
    <location>
        <begin position="3"/>
        <end position="204"/>
    </location>
</feature>
<dbReference type="AlphaFoldDB" id="A0A0F9JU72"/>
<dbReference type="PANTHER" id="PTHR43245">
    <property type="entry name" value="BIFUNCTIONAL POLYMYXIN RESISTANCE PROTEIN ARNA"/>
    <property type="match status" value="1"/>
</dbReference>
<dbReference type="InterPro" id="IPR036291">
    <property type="entry name" value="NAD(P)-bd_dom_sf"/>
</dbReference>
<dbReference type="Gene3D" id="3.40.50.720">
    <property type="entry name" value="NAD(P)-binding Rossmann-like Domain"/>
    <property type="match status" value="1"/>
</dbReference>
<name>A0A0F9JU72_9ZZZZ</name>
<sequence length="412" mass="46350">MRVLVTGGSGFLGKCICSLLLEKGHEIVILDLVPQVVKCTQYFEGSLLNRDVIFSAVKGCDMVFHCAAMSNIEECVNNPVGAVETNILGLTMLLNESVKARIKRFMFASSVYVNSSLGGIYKSTKVAGESLIKEFHKYFNLNFTILRYGSLYGPGADQNNRILKYLTSAIEEGIIYHNGNGQETREFIHIKDAAYLSHLAMDKEYENKTVLLTGASPIICSTLFSMIEEILQKSVKVEYVETNDMHYSLTPYHLQYETVHKIKGHHLCDFGFGLMECCHEIMEEKIKSLKENQTQLLELNEELSKKREEFELVNKDLIDSIGFHNQVEEELKKTYQDDLQMTLIKIFPESGLANPAIILRLVVLPQPLGPKRKRNSPLLTSIVISSTESISRESADEILISPVALDVIKLKA</sequence>
<comment type="caution">
    <text evidence="3">The sequence shown here is derived from an EMBL/GenBank/DDBJ whole genome shotgun (WGS) entry which is preliminary data.</text>
</comment>
<proteinExistence type="predicted"/>
<organism evidence="3">
    <name type="scientific">marine sediment metagenome</name>
    <dbReference type="NCBI Taxonomy" id="412755"/>
    <lineage>
        <taxon>unclassified sequences</taxon>
        <taxon>metagenomes</taxon>
        <taxon>ecological metagenomes</taxon>
    </lineage>
</organism>
<dbReference type="EMBL" id="LAZR01009330">
    <property type="protein sequence ID" value="KKM73248.1"/>
    <property type="molecule type" value="Genomic_DNA"/>
</dbReference>
<protein>
    <recommendedName>
        <fullName evidence="2">NAD-dependent epimerase/dehydratase domain-containing protein</fullName>
    </recommendedName>
</protein>
<dbReference type="InterPro" id="IPR001509">
    <property type="entry name" value="Epimerase_deHydtase"/>
</dbReference>
<feature type="non-terminal residue" evidence="3">
    <location>
        <position position="412"/>
    </location>
</feature>
<dbReference type="CDD" id="cd08946">
    <property type="entry name" value="SDR_e"/>
    <property type="match status" value="1"/>
</dbReference>
<gene>
    <name evidence="3" type="ORF">LCGC14_1412360</name>
</gene>
<reference evidence="3" key="1">
    <citation type="journal article" date="2015" name="Nature">
        <title>Complex archaea that bridge the gap between prokaryotes and eukaryotes.</title>
        <authorList>
            <person name="Spang A."/>
            <person name="Saw J.H."/>
            <person name="Jorgensen S.L."/>
            <person name="Zaremba-Niedzwiedzka K."/>
            <person name="Martijn J."/>
            <person name="Lind A.E."/>
            <person name="van Eijk R."/>
            <person name="Schleper C."/>
            <person name="Guy L."/>
            <person name="Ettema T.J."/>
        </authorList>
    </citation>
    <scope>NUCLEOTIDE SEQUENCE</scope>
</reference>
<evidence type="ECO:0000256" key="1">
    <source>
        <dbReference type="SAM" id="Coils"/>
    </source>
</evidence>
<feature type="coiled-coil region" evidence="1">
    <location>
        <begin position="279"/>
        <end position="320"/>
    </location>
</feature>
<accession>A0A0F9JU72</accession>
<evidence type="ECO:0000313" key="3">
    <source>
        <dbReference type="EMBL" id="KKM73248.1"/>
    </source>
</evidence>
<keyword evidence="1" id="KW-0175">Coiled coil</keyword>